<protein>
    <recommendedName>
        <fullName evidence="3">YnbE-like lipoprotein</fullName>
    </recommendedName>
</protein>
<sequence length="89" mass="9424">MIATNLTRFGRNATGMAMIEQGSTSPIAARKWLTSALVAAGCLAISGCVTVNAPEDAIVIELNINIQQEVIYRLAADAGRTIEDNADIF</sequence>
<gene>
    <name evidence="1" type="ORF">HME9302_01388</name>
</gene>
<reference evidence="1 2" key="1">
    <citation type="submission" date="2018-04" db="EMBL/GenBank/DDBJ databases">
        <title>Altererythrobacter sp. HME9302 genome sequencing and assembly.</title>
        <authorList>
            <person name="Kang H."/>
            <person name="Kim H."/>
            <person name="Joh K."/>
        </authorList>
    </citation>
    <scope>NUCLEOTIDE SEQUENCE [LARGE SCALE GENOMIC DNA]</scope>
    <source>
        <strain evidence="1 2">HME9302</strain>
    </source>
</reference>
<dbReference type="RefSeq" id="WP_326833155.1">
    <property type="nucleotide sequence ID" value="NZ_QBKA01000002.1"/>
</dbReference>
<dbReference type="Pfam" id="PF13617">
    <property type="entry name" value="Lipoprotein_19"/>
    <property type="match status" value="1"/>
</dbReference>
<keyword evidence="2" id="KW-1185">Reference proteome</keyword>
<dbReference type="Proteomes" id="UP000253727">
    <property type="component" value="Unassembled WGS sequence"/>
</dbReference>
<organism evidence="1 2">
    <name type="scientific">Alteripontixanthobacter maritimus</name>
    <dbReference type="NCBI Taxonomy" id="2161824"/>
    <lineage>
        <taxon>Bacteria</taxon>
        <taxon>Pseudomonadati</taxon>
        <taxon>Pseudomonadota</taxon>
        <taxon>Alphaproteobacteria</taxon>
        <taxon>Sphingomonadales</taxon>
        <taxon>Erythrobacteraceae</taxon>
        <taxon>Alteripontixanthobacter</taxon>
    </lineage>
</organism>
<dbReference type="InterPro" id="IPR025985">
    <property type="entry name" value="YnbE"/>
</dbReference>
<proteinExistence type="predicted"/>
<accession>A0A369QD28</accession>
<name>A0A369QD28_9SPHN</name>
<dbReference type="EMBL" id="QBKA01000002">
    <property type="protein sequence ID" value="RDC60188.1"/>
    <property type="molecule type" value="Genomic_DNA"/>
</dbReference>
<dbReference type="AlphaFoldDB" id="A0A369QD28"/>
<evidence type="ECO:0000313" key="1">
    <source>
        <dbReference type="EMBL" id="RDC60188.1"/>
    </source>
</evidence>
<evidence type="ECO:0008006" key="3">
    <source>
        <dbReference type="Google" id="ProtNLM"/>
    </source>
</evidence>
<comment type="caution">
    <text evidence="1">The sequence shown here is derived from an EMBL/GenBank/DDBJ whole genome shotgun (WGS) entry which is preliminary data.</text>
</comment>
<evidence type="ECO:0000313" key="2">
    <source>
        <dbReference type="Proteomes" id="UP000253727"/>
    </source>
</evidence>